<dbReference type="InterPro" id="IPR050570">
    <property type="entry name" value="Cell_wall_metabolism_enzyme"/>
</dbReference>
<dbReference type="InterPro" id="IPR011055">
    <property type="entry name" value="Dup_hybrid_motif"/>
</dbReference>
<keyword evidence="3" id="KW-1185">Reference proteome</keyword>
<dbReference type="PANTHER" id="PTHR21666">
    <property type="entry name" value="PEPTIDASE-RELATED"/>
    <property type="match status" value="1"/>
</dbReference>
<dbReference type="GO" id="GO:0004222">
    <property type="term" value="F:metalloendopeptidase activity"/>
    <property type="evidence" value="ECO:0007669"/>
    <property type="project" value="TreeGrafter"/>
</dbReference>
<dbReference type="InterPro" id="IPR016047">
    <property type="entry name" value="M23ase_b-sheet_dom"/>
</dbReference>
<evidence type="ECO:0000313" key="2">
    <source>
        <dbReference type="EMBL" id="TWF78415.1"/>
    </source>
</evidence>
<dbReference type="Proteomes" id="UP000321261">
    <property type="component" value="Unassembled WGS sequence"/>
</dbReference>
<proteinExistence type="predicted"/>
<name>A0A561SU63_9PSEU</name>
<feature type="domain" description="M23ase beta-sheet core" evidence="1">
    <location>
        <begin position="125"/>
        <end position="220"/>
    </location>
</feature>
<dbReference type="PANTHER" id="PTHR21666:SF270">
    <property type="entry name" value="MUREIN HYDROLASE ACTIVATOR ENVC"/>
    <property type="match status" value="1"/>
</dbReference>
<gene>
    <name evidence="2" type="ORF">FHX44_114338</name>
</gene>
<dbReference type="EMBL" id="VIWU01000001">
    <property type="protein sequence ID" value="TWF78415.1"/>
    <property type="molecule type" value="Genomic_DNA"/>
</dbReference>
<reference evidence="2 3" key="1">
    <citation type="submission" date="2019-06" db="EMBL/GenBank/DDBJ databases">
        <title>Sequencing the genomes of 1000 actinobacteria strains.</title>
        <authorList>
            <person name="Klenk H.-P."/>
        </authorList>
    </citation>
    <scope>NUCLEOTIDE SEQUENCE [LARGE SCALE GENOMIC DNA]</scope>
    <source>
        <strain evidence="2 3">DSM 45671</strain>
    </source>
</reference>
<dbReference type="CDD" id="cd12797">
    <property type="entry name" value="M23_peptidase"/>
    <property type="match status" value="1"/>
</dbReference>
<comment type="caution">
    <text evidence="2">The sequence shown here is derived from an EMBL/GenBank/DDBJ whole genome shotgun (WGS) entry which is preliminary data.</text>
</comment>
<dbReference type="AlphaFoldDB" id="A0A561SU63"/>
<keyword evidence="2" id="KW-0378">Hydrolase</keyword>
<organism evidence="2 3">
    <name type="scientific">Pseudonocardia hierapolitana</name>
    <dbReference type="NCBI Taxonomy" id="1128676"/>
    <lineage>
        <taxon>Bacteria</taxon>
        <taxon>Bacillati</taxon>
        <taxon>Actinomycetota</taxon>
        <taxon>Actinomycetes</taxon>
        <taxon>Pseudonocardiales</taxon>
        <taxon>Pseudonocardiaceae</taxon>
        <taxon>Pseudonocardia</taxon>
    </lineage>
</organism>
<evidence type="ECO:0000259" key="1">
    <source>
        <dbReference type="Pfam" id="PF01551"/>
    </source>
</evidence>
<dbReference type="SUPFAM" id="SSF51261">
    <property type="entry name" value="Duplicated hybrid motif"/>
    <property type="match status" value="1"/>
</dbReference>
<dbReference type="Gene3D" id="2.70.70.10">
    <property type="entry name" value="Glucose Permease (Domain IIA)"/>
    <property type="match status" value="1"/>
</dbReference>
<dbReference type="Pfam" id="PF01551">
    <property type="entry name" value="Peptidase_M23"/>
    <property type="match status" value="1"/>
</dbReference>
<accession>A0A561SU63</accession>
<evidence type="ECO:0000313" key="3">
    <source>
        <dbReference type="Proteomes" id="UP000321261"/>
    </source>
</evidence>
<sequence length="231" mass="24401">MVAGGQTLATTFFDSTQAVAALQPVAQVSNDPPADPDASFEGAIGGDQLLPDPLAIDALDPASQVDVQNLAKAVDIGRELARQAAKIEAALADGAPEAFLYGETAFVKPTVGHLTSLFGSRWGRAHEGIDIAGPIGTPIYALTDAVVEESGPATGYGLWVVLRHTDGTQSVYGHVNRTFVKEGERVKAGEEIAEIGNRGYSTGPHLHLEVWSSDGSKINPLTWLRKRGIEY</sequence>
<protein>
    <submittedName>
        <fullName evidence="2">Murein DD-endopeptidase MepM/ murein hydrolase activator NlpD</fullName>
    </submittedName>
</protein>